<protein>
    <submittedName>
        <fullName evidence="5">Histidine kinase</fullName>
    </submittedName>
</protein>
<feature type="domain" description="Response regulatory" evidence="4">
    <location>
        <begin position="15"/>
        <end position="130"/>
    </location>
</feature>
<dbReference type="InterPro" id="IPR011006">
    <property type="entry name" value="CheY-like_superfamily"/>
</dbReference>
<reference evidence="6" key="1">
    <citation type="submission" date="2018-05" db="EMBL/GenBank/DDBJ databases">
        <authorList>
            <person name="Li Y."/>
        </authorList>
    </citation>
    <scope>NUCLEOTIDE SEQUENCE [LARGE SCALE GENOMIC DNA]</scope>
    <source>
        <strain evidence="6">3d-2-2</strain>
    </source>
</reference>
<evidence type="ECO:0000256" key="3">
    <source>
        <dbReference type="PROSITE-ProRule" id="PRU00169"/>
    </source>
</evidence>
<dbReference type="PANTHER" id="PTHR43384:SF6">
    <property type="entry name" value="SEPTUM SITE-DETERMINING PROTEIN MIND HOMOLOG, CHLOROPLASTIC"/>
    <property type="match status" value="1"/>
</dbReference>
<keyword evidence="1" id="KW-0547">Nucleotide-binding</keyword>
<keyword evidence="5" id="KW-0418">Kinase</keyword>
<dbReference type="SUPFAM" id="SSF52172">
    <property type="entry name" value="CheY-like"/>
    <property type="match status" value="1"/>
</dbReference>
<keyword evidence="5" id="KW-0808">Transferase</keyword>
<name>A0A2V1JW44_9BURK</name>
<dbReference type="Proteomes" id="UP000245212">
    <property type="component" value="Unassembled WGS sequence"/>
</dbReference>
<dbReference type="SUPFAM" id="SSF52540">
    <property type="entry name" value="P-loop containing nucleoside triphosphate hydrolases"/>
    <property type="match status" value="1"/>
</dbReference>
<organism evidence="5 6">
    <name type="scientific">Corticimicrobacter populi</name>
    <dbReference type="NCBI Taxonomy" id="2175229"/>
    <lineage>
        <taxon>Bacteria</taxon>
        <taxon>Pseudomonadati</taxon>
        <taxon>Pseudomonadota</taxon>
        <taxon>Betaproteobacteria</taxon>
        <taxon>Burkholderiales</taxon>
        <taxon>Alcaligenaceae</taxon>
        <taxon>Corticimicrobacter</taxon>
    </lineage>
</organism>
<dbReference type="GO" id="GO:0016887">
    <property type="term" value="F:ATP hydrolysis activity"/>
    <property type="evidence" value="ECO:0007669"/>
    <property type="project" value="TreeGrafter"/>
</dbReference>
<feature type="modified residue" description="4-aspartylphosphate" evidence="3">
    <location>
        <position position="65"/>
    </location>
</feature>
<dbReference type="GO" id="GO:0051782">
    <property type="term" value="P:negative regulation of cell division"/>
    <property type="evidence" value="ECO:0007669"/>
    <property type="project" value="TreeGrafter"/>
</dbReference>
<dbReference type="Gene3D" id="3.40.50.300">
    <property type="entry name" value="P-loop containing nucleotide triphosphate hydrolases"/>
    <property type="match status" value="1"/>
</dbReference>
<dbReference type="EMBL" id="QETA01000007">
    <property type="protein sequence ID" value="PWF21465.1"/>
    <property type="molecule type" value="Genomic_DNA"/>
</dbReference>
<dbReference type="GO" id="GO:0009898">
    <property type="term" value="C:cytoplasmic side of plasma membrane"/>
    <property type="evidence" value="ECO:0007669"/>
    <property type="project" value="TreeGrafter"/>
</dbReference>
<dbReference type="GO" id="GO:0016301">
    <property type="term" value="F:kinase activity"/>
    <property type="evidence" value="ECO:0007669"/>
    <property type="project" value="UniProtKB-KW"/>
</dbReference>
<keyword evidence="2" id="KW-0067">ATP-binding</keyword>
<keyword evidence="6" id="KW-1185">Reference proteome</keyword>
<comment type="caution">
    <text evidence="5">The sequence shown here is derived from an EMBL/GenBank/DDBJ whole genome shotgun (WGS) entry which is preliminary data.</text>
</comment>
<dbReference type="PROSITE" id="PS50110">
    <property type="entry name" value="RESPONSE_REGULATORY"/>
    <property type="match status" value="1"/>
</dbReference>
<dbReference type="GO" id="GO:0005524">
    <property type="term" value="F:ATP binding"/>
    <property type="evidence" value="ECO:0007669"/>
    <property type="project" value="UniProtKB-KW"/>
</dbReference>
<sequence length="409" mass="43049">MSETDIQSDLAGDPRVTVFVAPADVPQLTDYLDRLGRPRVVTAGGVADAAAYCRQQAAPAILVVDISHEAHPLPALGELLQAAGPACRLVVLGERNDVNLYRSLLGEGVVDYLLKPVAFDQLAQVLQRADDDQPVQVPASGRTIALTGASGGAGTSTVAAGLALALARIGHAPQALVDFDRRNGDLPLLLGTGPTDGLRAALDAGDSDPRLLLRTLSRISDRIYLLAQQPDIEAVSLDEGQALQLGAALCRLFGLSIWDLPAQRDNACLEVLRHAEVRVVLTDLTVQDARKVLRLLREIGDESAGQRLLLVANASRQGAQPAVPRAQFEEFVGHKIDLLLPWGGSALAGSLLKGPLDPDAAPAFRDALAGLADLLSGRQPTVAARNQGGVAGRLRSLFSRDATAVRRAA</sequence>
<dbReference type="PANTHER" id="PTHR43384">
    <property type="entry name" value="SEPTUM SITE-DETERMINING PROTEIN MIND HOMOLOG, CHLOROPLASTIC-RELATED"/>
    <property type="match status" value="1"/>
</dbReference>
<dbReference type="InterPro" id="IPR027417">
    <property type="entry name" value="P-loop_NTPase"/>
</dbReference>
<evidence type="ECO:0000313" key="6">
    <source>
        <dbReference type="Proteomes" id="UP000245212"/>
    </source>
</evidence>
<keyword evidence="3" id="KW-0597">Phosphoprotein</keyword>
<dbReference type="InterPro" id="IPR050625">
    <property type="entry name" value="ParA/MinD_ATPase"/>
</dbReference>
<accession>A0A2V1JW44</accession>
<dbReference type="InterPro" id="IPR001789">
    <property type="entry name" value="Sig_transdc_resp-reg_receiver"/>
</dbReference>
<dbReference type="GO" id="GO:0005829">
    <property type="term" value="C:cytosol"/>
    <property type="evidence" value="ECO:0007669"/>
    <property type="project" value="TreeGrafter"/>
</dbReference>
<evidence type="ECO:0000256" key="2">
    <source>
        <dbReference type="ARBA" id="ARBA00022840"/>
    </source>
</evidence>
<proteinExistence type="predicted"/>
<evidence type="ECO:0000256" key="1">
    <source>
        <dbReference type="ARBA" id="ARBA00022741"/>
    </source>
</evidence>
<evidence type="ECO:0000259" key="4">
    <source>
        <dbReference type="PROSITE" id="PS50110"/>
    </source>
</evidence>
<dbReference type="RefSeq" id="WP_109062809.1">
    <property type="nucleotide sequence ID" value="NZ_QETA01000007.1"/>
</dbReference>
<evidence type="ECO:0000313" key="5">
    <source>
        <dbReference type="EMBL" id="PWF21465.1"/>
    </source>
</evidence>
<gene>
    <name evidence="5" type="ORF">DD235_14430</name>
</gene>
<dbReference type="AlphaFoldDB" id="A0A2V1JW44"/>
<dbReference type="GO" id="GO:0000160">
    <property type="term" value="P:phosphorelay signal transduction system"/>
    <property type="evidence" value="ECO:0007669"/>
    <property type="project" value="InterPro"/>
</dbReference>
<dbReference type="Gene3D" id="3.40.50.2300">
    <property type="match status" value="1"/>
</dbReference>